<evidence type="ECO:0000313" key="3">
    <source>
        <dbReference type="Proteomes" id="UP000770717"/>
    </source>
</evidence>
<dbReference type="EMBL" id="WNTK01002024">
    <property type="protein sequence ID" value="KAG9466512.1"/>
    <property type="molecule type" value="Genomic_DNA"/>
</dbReference>
<dbReference type="AlphaFoldDB" id="A0A8J6EAI2"/>
<comment type="caution">
    <text evidence="2">The sequence shown here is derived from an EMBL/GenBank/DDBJ whole genome shotgun (WGS) entry which is preliminary data.</text>
</comment>
<evidence type="ECO:0000313" key="2">
    <source>
        <dbReference type="EMBL" id="KAG9466512.1"/>
    </source>
</evidence>
<proteinExistence type="predicted"/>
<accession>A0A8J6EAI2</accession>
<evidence type="ECO:0000256" key="1">
    <source>
        <dbReference type="SAM" id="MobiDB-lite"/>
    </source>
</evidence>
<name>A0A8J6EAI2_ELECQ</name>
<protein>
    <submittedName>
        <fullName evidence="2">Uncharacterized protein</fullName>
    </submittedName>
</protein>
<reference evidence="2" key="1">
    <citation type="thesis" date="2020" institute="ProQuest LLC" country="789 East Eisenhower Parkway, Ann Arbor, MI, USA">
        <title>Comparative Genomics and Chromosome Evolution.</title>
        <authorList>
            <person name="Mudd A.B."/>
        </authorList>
    </citation>
    <scope>NUCLEOTIDE SEQUENCE</scope>
    <source>
        <strain evidence="2">HN-11 Male</strain>
        <tissue evidence="2">Kidney and liver</tissue>
    </source>
</reference>
<organism evidence="2 3">
    <name type="scientific">Eleutherodactylus coqui</name>
    <name type="common">Puerto Rican coqui</name>
    <dbReference type="NCBI Taxonomy" id="57060"/>
    <lineage>
        <taxon>Eukaryota</taxon>
        <taxon>Metazoa</taxon>
        <taxon>Chordata</taxon>
        <taxon>Craniata</taxon>
        <taxon>Vertebrata</taxon>
        <taxon>Euteleostomi</taxon>
        <taxon>Amphibia</taxon>
        <taxon>Batrachia</taxon>
        <taxon>Anura</taxon>
        <taxon>Neobatrachia</taxon>
        <taxon>Hyloidea</taxon>
        <taxon>Eleutherodactylidae</taxon>
        <taxon>Eleutherodactylinae</taxon>
        <taxon>Eleutherodactylus</taxon>
        <taxon>Eleutherodactylus</taxon>
    </lineage>
</organism>
<gene>
    <name evidence="2" type="ORF">GDO78_016559</name>
</gene>
<sequence>MTEGAPIVTEDPDNGDRRQKSYRQRLKTVLEIQRTMTIKKIIYIYIYICTKIHKIQQRKKLREAIDIFLQNKKNLNGYDSSISKNT</sequence>
<feature type="region of interest" description="Disordered" evidence="1">
    <location>
        <begin position="1"/>
        <end position="20"/>
    </location>
</feature>
<dbReference type="Proteomes" id="UP000770717">
    <property type="component" value="Unassembled WGS sequence"/>
</dbReference>
<keyword evidence="3" id="KW-1185">Reference proteome</keyword>